<accession>A0ACB9M0V7</accession>
<keyword evidence="2" id="KW-1185">Reference proteome</keyword>
<protein>
    <submittedName>
        <fullName evidence="1">Uncharacterized protein</fullName>
    </submittedName>
</protein>
<organism evidence="1 2">
    <name type="scientific">Bauhinia variegata</name>
    <name type="common">Purple orchid tree</name>
    <name type="synonym">Phanera variegata</name>
    <dbReference type="NCBI Taxonomy" id="167791"/>
    <lineage>
        <taxon>Eukaryota</taxon>
        <taxon>Viridiplantae</taxon>
        <taxon>Streptophyta</taxon>
        <taxon>Embryophyta</taxon>
        <taxon>Tracheophyta</taxon>
        <taxon>Spermatophyta</taxon>
        <taxon>Magnoliopsida</taxon>
        <taxon>eudicotyledons</taxon>
        <taxon>Gunneridae</taxon>
        <taxon>Pentapetalae</taxon>
        <taxon>rosids</taxon>
        <taxon>fabids</taxon>
        <taxon>Fabales</taxon>
        <taxon>Fabaceae</taxon>
        <taxon>Cercidoideae</taxon>
        <taxon>Cercideae</taxon>
        <taxon>Bauhiniinae</taxon>
        <taxon>Bauhinia</taxon>
    </lineage>
</organism>
<evidence type="ECO:0000313" key="2">
    <source>
        <dbReference type="Proteomes" id="UP000828941"/>
    </source>
</evidence>
<sequence>MGEPRSPASRNSTPNCSPNSSPSCSSSTTPPPPPLLPTVTTLVRPTSQKKKHKTKVFRVFRSVFRSFPILTTTTCKFPHSPRQSQTVTTTGVSRRHQDHRHFVRLPKGSGFPLIAREPEVFPITDS</sequence>
<reference evidence="1 2" key="1">
    <citation type="journal article" date="2022" name="DNA Res.">
        <title>Chromosomal-level genome assembly of the orchid tree Bauhinia variegata (Leguminosae; Cercidoideae) supports the allotetraploid origin hypothesis of Bauhinia.</title>
        <authorList>
            <person name="Zhong Y."/>
            <person name="Chen Y."/>
            <person name="Zheng D."/>
            <person name="Pang J."/>
            <person name="Liu Y."/>
            <person name="Luo S."/>
            <person name="Meng S."/>
            <person name="Qian L."/>
            <person name="Wei D."/>
            <person name="Dai S."/>
            <person name="Zhou R."/>
        </authorList>
    </citation>
    <scope>NUCLEOTIDE SEQUENCE [LARGE SCALE GENOMIC DNA]</scope>
    <source>
        <strain evidence="1">BV-YZ2020</strain>
    </source>
</reference>
<comment type="caution">
    <text evidence="1">The sequence shown here is derived from an EMBL/GenBank/DDBJ whole genome shotgun (WGS) entry which is preliminary data.</text>
</comment>
<gene>
    <name evidence="1" type="ORF">L6164_025092</name>
</gene>
<dbReference type="Proteomes" id="UP000828941">
    <property type="component" value="Chromosome 10"/>
</dbReference>
<proteinExistence type="predicted"/>
<name>A0ACB9M0V7_BAUVA</name>
<evidence type="ECO:0000313" key="1">
    <source>
        <dbReference type="EMBL" id="KAI4317201.1"/>
    </source>
</evidence>
<dbReference type="EMBL" id="CM039435">
    <property type="protein sequence ID" value="KAI4317201.1"/>
    <property type="molecule type" value="Genomic_DNA"/>
</dbReference>